<dbReference type="Pfam" id="PF09066">
    <property type="entry name" value="B2-adapt-app_C"/>
    <property type="match status" value="1"/>
</dbReference>
<sequence>TTNAVFYFAANFTLEAMFTADGALERASFINSWKSIADTNEIYATVSDLPTSDVDAVINKLATSNIFFIARRPVPNQPDQEVAYFSSKTLTGQVFLAEITFKAGTPMCKLCVKSEAAPFAAMAKDAIERCLK</sequence>
<dbReference type="EMBL" id="BRYB01000731">
    <property type="protein sequence ID" value="GMI36400.1"/>
    <property type="molecule type" value="Genomic_DNA"/>
</dbReference>
<dbReference type="InterPro" id="IPR012295">
    <property type="entry name" value="TBP_dom_sf"/>
</dbReference>
<accession>A0ABQ6MYX1</accession>
<protein>
    <recommendedName>
        <fullName evidence="1">Beta-adaptin appendage C-terminal subdomain domain-containing protein</fullName>
    </recommendedName>
</protein>
<reference evidence="2 3" key="1">
    <citation type="journal article" date="2023" name="Commun. Biol.">
        <title>Genome analysis of Parmales, the sister group of diatoms, reveals the evolutionary specialization of diatoms from phago-mixotrophs to photoautotrophs.</title>
        <authorList>
            <person name="Ban H."/>
            <person name="Sato S."/>
            <person name="Yoshikawa S."/>
            <person name="Yamada K."/>
            <person name="Nakamura Y."/>
            <person name="Ichinomiya M."/>
            <person name="Sato N."/>
            <person name="Blanc-Mathieu R."/>
            <person name="Endo H."/>
            <person name="Kuwata A."/>
            <person name="Ogata H."/>
        </authorList>
    </citation>
    <scope>NUCLEOTIDE SEQUENCE [LARGE SCALE GENOMIC DNA]</scope>
</reference>
<name>A0ABQ6MYX1_9STRA</name>
<dbReference type="SUPFAM" id="SSF55711">
    <property type="entry name" value="Subdomain of clathrin and coatomer appendage domain"/>
    <property type="match status" value="1"/>
</dbReference>
<keyword evidence="3" id="KW-1185">Reference proteome</keyword>
<evidence type="ECO:0000259" key="1">
    <source>
        <dbReference type="SMART" id="SM01020"/>
    </source>
</evidence>
<organism evidence="2 3">
    <name type="scientific">Tetraparma gracilis</name>
    <dbReference type="NCBI Taxonomy" id="2962635"/>
    <lineage>
        <taxon>Eukaryota</taxon>
        <taxon>Sar</taxon>
        <taxon>Stramenopiles</taxon>
        <taxon>Ochrophyta</taxon>
        <taxon>Bolidophyceae</taxon>
        <taxon>Parmales</taxon>
        <taxon>Triparmaceae</taxon>
        <taxon>Tetraparma</taxon>
    </lineage>
</organism>
<comment type="caution">
    <text evidence="2">The sequence shown here is derived from an EMBL/GenBank/DDBJ whole genome shotgun (WGS) entry which is preliminary data.</text>
</comment>
<proteinExistence type="predicted"/>
<dbReference type="SMART" id="SM01020">
    <property type="entry name" value="B2-adapt-app_C"/>
    <property type="match status" value="1"/>
</dbReference>
<dbReference type="InterPro" id="IPR015151">
    <property type="entry name" value="B-adaptin_app_sub_C"/>
</dbReference>
<feature type="domain" description="Beta-adaptin appendage C-terminal subdomain" evidence="1">
    <location>
        <begin position="18"/>
        <end position="132"/>
    </location>
</feature>
<dbReference type="Proteomes" id="UP001165060">
    <property type="component" value="Unassembled WGS sequence"/>
</dbReference>
<gene>
    <name evidence="2" type="ORF">TeGR_g5658</name>
</gene>
<dbReference type="InterPro" id="IPR009028">
    <property type="entry name" value="Coatomer/calthrin_app_sub_C"/>
</dbReference>
<evidence type="ECO:0000313" key="3">
    <source>
        <dbReference type="Proteomes" id="UP001165060"/>
    </source>
</evidence>
<dbReference type="Gene3D" id="3.30.310.10">
    <property type="entry name" value="TATA-Binding Protein"/>
    <property type="match status" value="1"/>
</dbReference>
<evidence type="ECO:0000313" key="2">
    <source>
        <dbReference type="EMBL" id="GMI36400.1"/>
    </source>
</evidence>
<feature type="non-terminal residue" evidence="2">
    <location>
        <position position="1"/>
    </location>
</feature>